<dbReference type="STRING" id="419940.SAMN05421824_1363"/>
<dbReference type="EMBL" id="FOFN01000001">
    <property type="protein sequence ID" value="SEQ17988.1"/>
    <property type="molecule type" value="Genomic_DNA"/>
</dbReference>
<dbReference type="PROSITE" id="PS51257">
    <property type="entry name" value="PROKAR_LIPOPROTEIN"/>
    <property type="match status" value="1"/>
</dbReference>
<gene>
    <name evidence="2" type="ORF">SAMN05421824_1363</name>
</gene>
<name>A0A1H9DZ55_9FLAO</name>
<sequence length="374" mass="40438">MKNKPFYYLFKLCFIVALFGIVSCQNESIDEANEAMESDALTSKKKKNKKANTAAFDLSENCNVTSKTDLYAGQNILVGDVTVSESGGLYTITYNITNSGYCLTSTHLSVVENPEDFPMGGGGNPKNGHFEYSKSHDCVSSYSYEVPTSRGSYIAAHAVVNCVEDTGDVTTALALPDQVDVCVTSKGVSDSYFEIEIAAGNSLSGSMDAWCVDQDASLKKGECFTGDVYSSYGDLPAGKFEKPQNFGAVNWLLNQGFIGTQASPELGNYTFGDIQIATWTLVDDSICSECLHTGPYDPARIEMLVAMSLENNSFIPGCDENILILIVPTDGKQSIAISIPVVCNEIGDCEETAWGDGCGFPANNWATYFHYETE</sequence>
<dbReference type="AlphaFoldDB" id="A0A1H9DZ55"/>
<evidence type="ECO:0000313" key="3">
    <source>
        <dbReference type="Proteomes" id="UP000198999"/>
    </source>
</evidence>
<dbReference type="OrthoDB" id="599464at2"/>
<feature type="signal peptide" evidence="1">
    <location>
        <begin position="1"/>
        <end position="24"/>
    </location>
</feature>
<keyword evidence="3" id="KW-1185">Reference proteome</keyword>
<feature type="chain" id="PRO_5011520150" evidence="1">
    <location>
        <begin position="25"/>
        <end position="374"/>
    </location>
</feature>
<protein>
    <submittedName>
        <fullName evidence="2">Uncharacterized protein</fullName>
    </submittedName>
</protein>
<evidence type="ECO:0000313" key="2">
    <source>
        <dbReference type="EMBL" id="SEQ17988.1"/>
    </source>
</evidence>
<accession>A0A1H9DZ55</accession>
<keyword evidence="1" id="KW-0732">Signal</keyword>
<dbReference type="RefSeq" id="WP_092577454.1">
    <property type="nucleotide sequence ID" value="NZ_FOFN01000001.1"/>
</dbReference>
<organism evidence="2 3">
    <name type="scientific">Hyunsoonleella jejuensis</name>
    <dbReference type="NCBI Taxonomy" id="419940"/>
    <lineage>
        <taxon>Bacteria</taxon>
        <taxon>Pseudomonadati</taxon>
        <taxon>Bacteroidota</taxon>
        <taxon>Flavobacteriia</taxon>
        <taxon>Flavobacteriales</taxon>
        <taxon>Flavobacteriaceae</taxon>
    </lineage>
</organism>
<dbReference type="Proteomes" id="UP000198999">
    <property type="component" value="Unassembled WGS sequence"/>
</dbReference>
<proteinExistence type="predicted"/>
<evidence type="ECO:0000256" key="1">
    <source>
        <dbReference type="SAM" id="SignalP"/>
    </source>
</evidence>
<reference evidence="2 3" key="1">
    <citation type="submission" date="2016-10" db="EMBL/GenBank/DDBJ databases">
        <authorList>
            <person name="de Groot N.N."/>
        </authorList>
    </citation>
    <scope>NUCLEOTIDE SEQUENCE [LARGE SCALE GENOMIC DNA]</scope>
    <source>
        <strain evidence="2 3">DSM 21035</strain>
    </source>
</reference>